<keyword evidence="4" id="KW-0560">Oxidoreductase</keyword>
<dbReference type="Pfam" id="PF14759">
    <property type="entry name" value="Reductase_C"/>
    <property type="match status" value="1"/>
</dbReference>
<feature type="domain" description="FAD/NAD(P)-binding" evidence="5">
    <location>
        <begin position="3"/>
        <end position="297"/>
    </location>
</feature>
<evidence type="ECO:0000313" key="8">
    <source>
        <dbReference type="Proteomes" id="UP001598673"/>
    </source>
</evidence>
<keyword evidence="8" id="KW-1185">Reference proteome</keyword>
<dbReference type="Gene3D" id="3.30.390.30">
    <property type="match status" value="1"/>
</dbReference>
<comment type="cofactor">
    <cofactor evidence="1">
        <name>FAD</name>
        <dbReference type="ChEBI" id="CHEBI:57692"/>
    </cofactor>
</comment>
<name>A0ABW6G0M7_9PSEU</name>
<reference evidence="7 8" key="1">
    <citation type="submission" date="2024-09" db="EMBL/GenBank/DDBJ databases">
        <title>The Natural Products Discovery Center: Release of the First 8490 Sequenced Strains for Exploring Actinobacteria Biosynthetic Diversity.</title>
        <authorList>
            <person name="Kalkreuter E."/>
            <person name="Kautsar S.A."/>
            <person name="Yang D."/>
            <person name="Bader C.D."/>
            <person name="Teijaro C.N."/>
            <person name="Fluegel L."/>
            <person name="Davis C.M."/>
            <person name="Simpson J.R."/>
            <person name="Lauterbach L."/>
            <person name="Steele A.D."/>
            <person name="Gui C."/>
            <person name="Meng S."/>
            <person name="Li G."/>
            <person name="Viehrig K."/>
            <person name="Ye F."/>
            <person name="Su P."/>
            <person name="Kiefer A.F."/>
            <person name="Nichols A."/>
            <person name="Cepeda A.J."/>
            <person name="Yan W."/>
            <person name="Fan B."/>
            <person name="Jiang Y."/>
            <person name="Adhikari A."/>
            <person name="Zheng C.-J."/>
            <person name="Schuster L."/>
            <person name="Cowan T.M."/>
            <person name="Smanski M.J."/>
            <person name="Chevrette M.G."/>
            <person name="De Carvalho L.P.S."/>
            <person name="Shen B."/>
        </authorList>
    </citation>
    <scope>NUCLEOTIDE SEQUENCE [LARGE SCALE GENOMIC DNA]</scope>
    <source>
        <strain evidence="7 8">NPDC060353</strain>
    </source>
</reference>
<dbReference type="Pfam" id="PF07992">
    <property type="entry name" value="Pyr_redox_2"/>
    <property type="match status" value="1"/>
</dbReference>
<dbReference type="PRINTS" id="PR00368">
    <property type="entry name" value="FADPNR"/>
</dbReference>
<dbReference type="Proteomes" id="UP001598673">
    <property type="component" value="Unassembled WGS sequence"/>
</dbReference>
<dbReference type="SUPFAM" id="SSF51905">
    <property type="entry name" value="FAD/NAD(P)-binding domain"/>
    <property type="match status" value="1"/>
</dbReference>
<dbReference type="InterPro" id="IPR036188">
    <property type="entry name" value="FAD/NAD-bd_sf"/>
</dbReference>
<dbReference type="Gene3D" id="3.50.50.60">
    <property type="entry name" value="FAD/NAD(P)-binding domain"/>
    <property type="match status" value="2"/>
</dbReference>
<feature type="domain" description="Reductase C-terminal" evidence="6">
    <location>
        <begin position="319"/>
        <end position="389"/>
    </location>
</feature>
<keyword evidence="3" id="KW-0274">FAD</keyword>
<gene>
    <name evidence="7" type="ORF">ACFWGY_05415</name>
</gene>
<dbReference type="InterPro" id="IPR028202">
    <property type="entry name" value="Reductase_C"/>
</dbReference>
<dbReference type="PRINTS" id="PR00469">
    <property type="entry name" value="PNDRDTASEII"/>
</dbReference>
<dbReference type="InterPro" id="IPR016156">
    <property type="entry name" value="FAD/NAD-linked_Rdtase_dimer_sf"/>
</dbReference>
<dbReference type="EMBL" id="JBHXCV010000003">
    <property type="protein sequence ID" value="MFD6792756.1"/>
    <property type="molecule type" value="Genomic_DNA"/>
</dbReference>
<dbReference type="PANTHER" id="PTHR43557">
    <property type="entry name" value="APOPTOSIS-INDUCING FACTOR 1"/>
    <property type="match status" value="1"/>
</dbReference>
<accession>A0ABW6G0M7</accession>
<dbReference type="PANTHER" id="PTHR43557:SF2">
    <property type="entry name" value="RIESKE DOMAIN-CONTAINING PROTEIN-RELATED"/>
    <property type="match status" value="1"/>
</dbReference>
<evidence type="ECO:0000256" key="1">
    <source>
        <dbReference type="ARBA" id="ARBA00001974"/>
    </source>
</evidence>
<evidence type="ECO:0000256" key="2">
    <source>
        <dbReference type="ARBA" id="ARBA00022630"/>
    </source>
</evidence>
<proteinExistence type="predicted"/>
<evidence type="ECO:0000259" key="5">
    <source>
        <dbReference type="Pfam" id="PF07992"/>
    </source>
</evidence>
<sequence length="390" mass="42022">MRRIVVVGAGLAGLRAGQELRENGFDGELSIVGDETHLPYNRPPLSKQVLAGEMEPADCAFPLGDLDATWVLGRPAAGLDTGGRTVQLADGGELAYDGLVIATGRRAREWPEPLPQAGFHVLRGLDDAVALRKAAEENPRVVIIGAGFIGCEVAATLRKRGLEQVALVDVAPHPMPALGPDFGKRAAQLHTEHGVQLHLNTKVDRFEGTERVEAVHLTDGTRLNTDLVLIALGSTPNTEWLTGSGLALEDGNVLCDERCFAVGHTDIVAAGDVATWPHPRVDAAIRVEHWTNACDMARRAARNLLDPAAAEDYAPVPTFWSDQYDAKIKAVGLWARAQQVAVVDEDPEAGQLVFEGHNGDDLVGALMVNKNKAFIDYRRKLDSRYTVPKA</sequence>
<dbReference type="InterPro" id="IPR050446">
    <property type="entry name" value="FAD-oxidoreductase/Apoptosis"/>
</dbReference>
<dbReference type="InterPro" id="IPR023753">
    <property type="entry name" value="FAD/NAD-binding_dom"/>
</dbReference>
<evidence type="ECO:0000256" key="4">
    <source>
        <dbReference type="ARBA" id="ARBA00023002"/>
    </source>
</evidence>
<evidence type="ECO:0000313" key="7">
    <source>
        <dbReference type="EMBL" id="MFD6792756.1"/>
    </source>
</evidence>
<dbReference type="SUPFAM" id="SSF55424">
    <property type="entry name" value="FAD/NAD-linked reductases, dimerisation (C-terminal) domain"/>
    <property type="match status" value="1"/>
</dbReference>
<evidence type="ECO:0000256" key="3">
    <source>
        <dbReference type="ARBA" id="ARBA00022827"/>
    </source>
</evidence>
<organism evidence="7 8">
    <name type="scientific">Prauserella salsuginis</name>
    <dbReference type="NCBI Taxonomy" id="387889"/>
    <lineage>
        <taxon>Bacteria</taxon>
        <taxon>Bacillati</taxon>
        <taxon>Actinomycetota</taxon>
        <taxon>Actinomycetes</taxon>
        <taxon>Pseudonocardiales</taxon>
        <taxon>Pseudonocardiaceae</taxon>
        <taxon>Prauserella</taxon>
        <taxon>Prauserella salsuginis group</taxon>
    </lineage>
</organism>
<comment type="caution">
    <text evidence="7">The sequence shown here is derived from an EMBL/GenBank/DDBJ whole genome shotgun (WGS) entry which is preliminary data.</text>
</comment>
<keyword evidence="2" id="KW-0285">Flavoprotein</keyword>
<protein>
    <submittedName>
        <fullName evidence="7">NAD(P)/FAD-dependent oxidoreductase</fullName>
    </submittedName>
</protein>
<dbReference type="RefSeq" id="WP_258937538.1">
    <property type="nucleotide sequence ID" value="NZ_JANBBF010000012.1"/>
</dbReference>
<evidence type="ECO:0000259" key="6">
    <source>
        <dbReference type="Pfam" id="PF14759"/>
    </source>
</evidence>